<feature type="domain" description="Glycosyl hydrolase family 13 catalytic" evidence="2">
    <location>
        <begin position="181"/>
        <end position="582"/>
    </location>
</feature>
<dbReference type="GO" id="GO:0004553">
    <property type="term" value="F:hydrolase activity, hydrolyzing O-glycosyl compounds"/>
    <property type="evidence" value="ECO:0007669"/>
    <property type="project" value="InterPro"/>
</dbReference>
<dbReference type="InterPro" id="IPR004193">
    <property type="entry name" value="Glyco_hydro_13_N"/>
</dbReference>
<dbReference type="OrthoDB" id="9805159at2"/>
<dbReference type="Pfam" id="PF02922">
    <property type="entry name" value="CBM_48"/>
    <property type="match status" value="1"/>
</dbReference>
<dbReference type="RefSeq" id="WP_094689886.1">
    <property type="nucleotide sequence ID" value="NZ_JACBYZ010000001.1"/>
</dbReference>
<dbReference type="InterPro" id="IPR017853">
    <property type="entry name" value="GH"/>
</dbReference>
<dbReference type="NCBIfam" id="TIGR02104">
    <property type="entry name" value="pulA_typeI"/>
    <property type="match status" value="1"/>
</dbReference>
<dbReference type="InterPro" id="IPR014756">
    <property type="entry name" value="Ig_E-set"/>
</dbReference>
<dbReference type="EMBL" id="MWWU01000002">
    <property type="protein sequence ID" value="OZG56344.1"/>
    <property type="molecule type" value="Genomic_DNA"/>
</dbReference>
<dbReference type="SMART" id="SM00642">
    <property type="entry name" value="Aamy"/>
    <property type="match status" value="1"/>
</dbReference>
<comment type="caution">
    <text evidence="3">The sequence shown here is derived from an EMBL/GenBank/DDBJ whole genome shotgun (WGS) entry which is preliminary data.</text>
</comment>
<gene>
    <name evidence="3" type="ORF">AEAE_0832</name>
</gene>
<dbReference type="SUPFAM" id="SSF51445">
    <property type="entry name" value="(Trans)glycosidases"/>
    <property type="match status" value="1"/>
</dbReference>
<evidence type="ECO:0000313" key="3">
    <source>
        <dbReference type="EMBL" id="OZG56344.1"/>
    </source>
</evidence>
<sequence>MDNTAVSGSYHGVEIGSPEFDALYAYDGNDLGFEWNPDATTFRIWAPTAAQVSLNLYDSDQSSDAPLRESVAMARHDKGVWSATVLGDLRDQAYDYQVTFEDGSSNTTPDPYAVAAVVNGHRSVVLAPEQMTIPDFPRMSHFSSLQTDARIAELSVRDSTISPTSGVSEAHRGKFLGLTEKGTTNSFGKSTGLDYLVKLGVTHVQIMPMYDFESVDETKPFSDDNYNWGYDPLNYNVPEGSFSTNPYDPATRIREAKLMVRALHEAGIRVVMDVVYNHVYSLKTHPLALSVPGYFFRTVDGKLTSRSFCGNDVASERAMGRKYIIDSLRYWIENFRLDGIRFDILGLIDNETIRQARAMMDEIDTSILAYGEGWDMHADLPTEQMTVQEYANLVDNQEGRGSRTGSTVGFFNDSLRDNLKGADFDSEPTSRGFVTGQPGKERIIAYNMLGTQPTQDEEIVKSHGTAMNHADASQVVQYAEIHDGMTLFDKLAISLGYAELDEQGNPITSSPVLRNLDGEKLQDVARRQMLATAAALLAQGVPEIQLGQEFLRTKDGEHNSYNTGDTQNAIDWNRLANPVAARVARFVRDLWALRASTPAFRYSSYQQINAHASVLAMENGVVAWRVSDESHAYTVVLNANEVSQQVREVSSGYYEVLCENSEVVEPRALEVAHGFTAAGLSVNVLRSSVL</sequence>
<dbReference type="CDD" id="cd02860">
    <property type="entry name" value="E_set_Pullulanase"/>
    <property type="match status" value="1"/>
</dbReference>
<dbReference type="InterPro" id="IPR013783">
    <property type="entry name" value="Ig-like_fold"/>
</dbReference>
<organism evidence="3 4">
    <name type="scientific">Aeriscardovia aeriphila</name>
    <dbReference type="NCBI Taxonomy" id="218139"/>
    <lineage>
        <taxon>Bacteria</taxon>
        <taxon>Bacillati</taxon>
        <taxon>Actinomycetota</taxon>
        <taxon>Actinomycetes</taxon>
        <taxon>Bifidobacteriales</taxon>
        <taxon>Bifidobacteriaceae</taxon>
        <taxon>Aeriscardovia</taxon>
    </lineage>
</organism>
<accession>A0A261FB63</accession>
<evidence type="ECO:0000259" key="2">
    <source>
        <dbReference type="SMART" id="SM00642"/>
    </source>
</evidence>
<dbReference type="SUPFAM" id="SSF81296">
    <property type="entry name" value="E set domains"/>
    <property type="match status" value="1"/>
</dbReference>
<dbReference type="GO" id="GO:0005975">
    <property type="term" value="P:carbohydrate metabolic process"/>
    <property type="evidence" value="ECO:0007669"/>
    <property type="project" value="InterPro"/>
</dbReference>
<evidence type="ECO:0000313" key="4">
    <source>
        <dbReference type="Proteomes" id="UP000228976"/>
    </source>
</evidence>
<proteinExistence type="inferred from homology"/>
<reference evidence="3 4" key="1">
    <citation type="journal article" date="2017" name="BMC Genomics">
        <title>Comparative genomic and phylogenomic analyses of the Bifidobacteriaceae family.</title>
        <authorList>
            <person name="Lugli G.A."/>
            <person name="Milani C."/>
            <person name="Turroni F."/>
            <person name="Duranti S."/>
            <person name="Mancabelli L."/>
            <person name="Mangifesta M."/>
            <person name="Ferrario C."/>
            <person name="Modesto M."/>
            <person name="Mattarelli P."/>
            <person name="Jiri K."/>
            <person name="van Sinderen D."/>
            <person name="Ventura M."/>
        </authorList>
    </citation>
    <scope>NUCLEOTIDE SEQUENCE [LARGE SCALE GENOMIC DNA]</scope>
    <source>
        <strain evidence="3 4">LMG 21773</strain>
    </source>
</reference>
<dbReference type="InterPro" id="IPR011840">
    <property type="entry name" value="PulA_typeI"/>
</dbReference>
<dbReference type="Gene3D" id="3.20.20.80">
    <property type="entry name" value="Glycosidases"/>
    <property type="match status" value="1"/>
</dbReference>
<dbReference type="PANTHER" id="PTHR43002">
    <property type="entry name" value="GLYCOGEN DEBRANCHING ENZYME"/>
    <property type="match status" value="1"/>
</dbReference>
<dbReference type="Pfam" id="PF00128">
    <property type="entry name" value="Alpha-amylase"/>
    <property type="match status" value="1"/>
</dbReference>
<dbReference type="Proteomes" id="UP000228976">
    <property type="component" value="Unassembled WGS sequence"/>
</dbReference>
<comment type="similarity">
    <text evidence="1">Belongs to the glycosyl hydrolase 13 family.</text>
</comment>
<dbReference type="InterPro" id="IPR006047">
    <property type="entry name" value="GH13_cat_dom"/>
</dbReference>
<evidence type="ECO:0000256" key="1">
    <source>
        <dbReference type="ARBA" id="ARBA00008061"/>
    </source>
</evidence>
<protein>
    <submittedName>
        <fullName evidence="3">Pullulanase</fullName>
    </submittedName>
</protein>
<dbReference type="AlphaFoldDB" id="A0A261FB63"/>
<dbReference type="Gene3D" id="2.60.40.10">
    <property type="entry name" value="Immunoglobulins"/>
    <property type="match status" value="1"/>
</dbReference>
<name>A0A261FB63_9BIFI</name>
<keyword evidence="4" id="KW-1185">Reference proteome</keyword>
<dbReference type="CDD" id="cd11341">
    <property type="entry name" value="AmyAc_Pullulanase_LD-like"/>
    <property type="match status" value="1"/>
</dbReference>